<evidence type="ECO:0000256" key="2">
    <source>
        <dbReference type="ARBA" id="ARBA00023163"/>
    </source>
</evidence>
<keyword evidence="1" id="KW-0805">Transcription regulation</keyword>
<evidence type="ECO:0000313" key="4">
    <source>
        <dbReference type="EMBL" id="TQL64974.1"/>
    </source>
</evidence>
<evidence type="ECO:0000256" key="1">
    <source>
        <dbReference type="ARBA" id="ARBA00023015"/>
    </source>
</evidence>
<feature type="domain" description="Putative zinc-finger" evidence="3">
    <location>
        <begin position="18"/>
        <end position="51"/>
    </location>
</feature>
<dbReference type="InterPro" id="IPR024020">
    <property type="entry name" value="Anit_sigma_mycothiol_RsrA"/>
</dbReference>
<keyword evidence="2" id="KW-0804">Transcription</keyword>
<sequence>MTDPVAGRPDRAGGPCGCDEAYEHLLEYLDSALAPDSAERIRAHLAECDECSSDVSTSDLVRRLLRRCCVEQAPEQLRVKIVDRLRQGGYESIAITEIQVDAAP</sequence>
<name>A0A542ZX89_RARFA</name>
<dbReference type="InterPro" id="IPR041916">
    <property type="entry name" value="Anti_sigma_zinc_sf"/>
</dbReference>
<dbReference type="AlphaFoldDB" id="A0A542ZX89"/>
<dbReference type="Gene3D" id="1.10.10.1320">
    <property type="entry name" value="Anti-sigma factor, zinc-finger domain"/>
    <property type="match status" value="1"/>
</dbReference>
<evidence type="ECO:0000313" key="5">
    <source>
        <dbReference type="Proteomes" id="UP000315389"/>
    </source>
</evidence>
<accession>A0A542ZX89</accession>
<dbReference type="NCBIfam" id="TIGR03988">
    <property type="entry name" value="antisig_RsrA"/>
    <property type="match status" value="1"/>
</dbReference>
<dbReference type="InterPro" id="IPR027383">
    <property type="entry name" value="Znf_put"/>
</dbReference>
<keyword evidence="5" id="KW-1185">Reference proteome</keyword>
<reference evidence="4 5" key="1">
    <citation type="submission" date="2019-06" db="EMBL/GenBank/DDBJ databases">
        <title>Sequencing the genomes of 1000 actinobacteria strains.</title>
        <authorList>
            <person name="Klenk H.-P."/>
        </authorList>
    </citation>
    <scope>NUCLEOTIDE SEQUENCE [LARGE SCALE GENOMIC DNA]</scope>
    <source>
        <strain evidence="4 5">DSM 4813</strain>
    </source>
</reference>
<comment type="caution">
    <text evidence="4">The sequence shown here is derived from an EMBL/GenBank/DDBJ whole genome shotgun (WGS) entry which is preliminary data.</text>
</comment>
<dbReference type="OrthoDB" id="3267840at2"/>
<protein>
    <submittedName>
        <fullName evidence="4">Mycothiol system anti-sigma-R factor</fullName>
    </submittedName>
</protein>
<organism evidence="4 5">
    <name type="scientific">Rarobacter faecitabidus</name>
    <dbReference type="NCBI Taxonomy" id="13243"/>
    <lineage>
        <taxon>Bacteria</taxon>
        <taxon>Bacillati</taxon>
        <taxon>Actinomycetota</taxon>
        <taxon>Actinomycetes</taxon>
        <taxon>Micrococcales</taxon>
        <taxon>Rarobacteraceae</taxon>
        <taxon>Rarobacter</taxon>
    </lineage>
</organism>
<dbReference type="EMBL" id="VFOS01000001">
    <property type="protein sequence ID" value="TQL64974.1"/>
    <property type="molecule type" value="Genomic_DNA"/>
</dbReference>
<evidence type="ECO:0000259" key="3">
    <source>
        <dbReference type="Pfam" id="PF13490"/>
    </source>
</evidence>
<dbReference type="Pfam" id="PF13490">
    <property type="entry name" value="zf-HC2"/>
    <property type="match status" value="1"/>
</dbReference>
<gene>
    <name evidence="4" type="ORF">FB461_1507</name>
</gene>
<dbReference type="RefSeq" id="WP_142120330.1">
    <property type="nucleotide sequence ID" value="NZ_BAAASV010000002.1"/>
</dbReference>
<proteinExistence type="predicted"/>
<dbReference type="Proteomes" id="UP000315389">
    <property type="component" value="Unassembled WGS sequence"/>
</dbReference>